<dbReference type="InterPro" id="IPR011032">
    <property type="entry name" value="GroES-like_sf"/>
</dbReference>
<organism evidence="2 3">
    <name type="scientific">Streptomyces zagrosensis</name>
    <dbReference type="NCBI Taxonomy" id="1042984"/>
    <lineage>
        <taxon>Bacteria</taxon>
        <taxon>Bacillati</taxon>
        <taxon>Actinomycetota</taxon>
        <taxon>Actinomycetes</taxon>
        <taxon>Kitasatosporales</taxon>
        <taxon>Streptomycetaceae</taxon>
        <taxon>Streptomyces</taxon>
    </lineage>
</organism>
<dbReference type="Gene3D" id="3.40.50.720">
    <property type="entry name" value="NAD(P)-binding Rossmann-like Domain"/>
    <property type="match status" value="1"/>
</dbReference>
<keyword evidence="3" id="KW-1185">Reference proteome</keyword>
<dbReference type="GO" id="GO:0016491">
    <property type="term" value="F:oxidoreductase activity"/>
    <property type="evidence" value="ECO:0007669"/>
    <property type="project" value="InterPro"/>
</dbReference>
<reference evidence="2 3" key="1">
    <citation type="submission" date="2020-08" db="EMBL/GenBank/DDBJ databases">
        <title>Genomic Encyclopedia of Type Strains, Phase III (KMG-III): the genomes of soil and plant-associated and newly described type strains.</title>
        <authorList>
            <person name="Whitman W."/>
        </authorList>
    </citation>
    <scope>NUCLEOTIDE SEQUENCE [LARGE SCALE GENOMIC DNA]</scope>
    <source>
        <strain evidence="2 3">CECT 8305</strain>
    </source>
</reference>
<dbReference type="Pfam" id="PF08240">
    <property type="entry name" value="ADH_N"/>
    <property type="match status" value="1"/>
</dbReference>
<dbReference type="SUPFAM" id="SSF51735">
    <property type="entry name" value="NAD(P)-binding Rossmann-fold domains"/>
    <property type="match status" value="1"/>
</dbReference>
<gene>
    <name evidence="2" type="ORF">FHS42_006319</name>
</gene>
<dbReference type="SMART" id="SM00829">
    <property type="entry name" value="PKS_ER"/>
    <property type="match status" value="1"/>
</dbReference>
<dbReference type="AlphaFoldDB" id="A0A7W9V2E8"/>
<dbReference type="EMBL" id="JACHJL010000022">
    <property type="protein sequence ID" value="MBB5939226.1"/>
    <property type="molecule type" value="Genomic_DNA"/>
</dbReference>
<sequence length="344" mass="34998">MKAVRYHSYGGSDVLVYEEADRPVPDVGQVVVQVAGTSYNDADSGLRAGLRQDMLALAFPHIPGLDLAGVVTAIGEGVSGWRVGDAVVALLPADAPGAAAEYVAVSAEALASAPRTVELADAAALPLVGLTAWQALFEHADLKPGQSILINGAGSAVGGYAVQLAAQTGAIVTATAGARSRDRVRSYGADRIVDYAVTPVVQALAGRHFDVVLQLAPAGPEENAQLVDLVADGGAFVSVTTPGPQDAGRGVRAVHVFGRSDVTQLAELVARVEAGELVIEVAERLPLADLAAVHARAAGRFARIAELAAQVEGGDLAERLRADPAALRAPAAAGELAGKTVLAP</sequence>
<proteinExistence type="predicted"/>
<dbReference type="RefSeq" id="WP_184577966.1">
    <property type="nucleotide sequence ID" value="NZ_JACHJL010000022.1"/>
</dbReference>
<dbReference type="InterPro" id="IPR020843">
    <property type="entry name" value="ER"/>
</dbReference>
<dbReference type="Gene3D" id="3.90.180.10">
    <property type="entry name" value="Medium-chain alcohol dehydrogenases, catalytic domain"/>
    <property type="match status" value="1"/>
</dbReference>
<accession>A0A7W9V2E8</accession>
<dbReference type="SUPFAM" id="SSF50129">
    <property type="entry name" value="GroES-like"/>
    <property type="match status" value="1"/>
</dbReference>
<comment type="caution">
    <text evidence="2">The sequence shown here is derived from an EMBL/GenBank/DDBJ whole genome shotgun (WGS) entry which is preliminary data.</text>
</comment>
<protein>
    <submittedName>
        <fullName evidence="2">NADPH:quinone reductase-like Zn-dependent oxidoreductase</fullName>
    </submittedName>
</protein>
<evidence type="ECO:0000259" key="1">
    <source>
        <dbReference type="SMART" id="SM00829"/>
    </source>
</evidence>
<dbReference type="InterPro" id="IPR036291">
    <property type="entry name" value="NAD(P)-bd_dom_sf"/>
</dbReference>
<evidence type="ECO:0000313" key="3">
    <source>
        <dbReference type="Proteomes" id="UP000588098"/>
    </source>
</evidence>
<dbReference type="Proteomes" id="UP000588098">
    <property type="component" value="Unassembled WGS sequence"/>
</dbReference>
<dbReference type="PANTHER" id="PTHR44013">
    <property type="entry name" value="ZINC-TYPE ALCOHOL DEHYDROGENASE-LIKE PROTEIN C16A3.02C"/>
    <property type="match status" value="1"/>
</dbReference>
<dbReference type="InterPro" id="IPR052733">
    <property type="entry name" value="Chloroplast_QOR"/>
</dbReference>
<dbReference type="PANTHER" id="PTHR44013:SF1">
    <property type="entry name" value="ZINC-TYPE ALCOHOL DEHYDROGENASE-LIKE PROTEIN C16A3.02C"/>
    <property type="match status" value="1"/>
</dbReference>
<feature type="domain" description="Enoyl reductase (ER)" evidence="1">
    <location>
        <begin position="10"/>
        <end position="342"/>
    </location>
</feature>
<dbReference type="CDD" id="cd05289">
    <property type="entry name" value="MDR_like_2"/>
    <property type="match status" value="1"/>
</dbReference>
<evidence type="ECO:0000313" key="2">
    <source>
        <dbReference type="EMBL" id="MBB5939226.1"/>
    </source>
</evidence>
<dbReference type="InterPro" id="IPR013154">
    <property type="entry name" value="ADH-like_N"/>
</dbReference>
<dbReference type="Pfam" id="PF13602">
    <property type="entry name" value="ADH_zinc_N_2"/>
    <property type="match status" value="1"/>
</dbReference>
<name>A0A7W9V2E8_9ACTN</name>